<dbReference type="RefSeq" id="WP_105218382.1">
    <property type="nucleotide sequence ID" value="NZ_CAWNSU010000115.1"/>
</dbReference>
<dbReference type="EMBL" id="NAPY01000001">
    <property type="protein sequence ID" value="MUL34954.1"/>
    <property type="molecule type" value="Genomic_DNA"/>
</dbReference>
<dbReference type="AlphaFoldDB" id="A0A6N8FQ14"/>
<dbReference type="Proteomes" id="UP000441797">
    <property type="component" value="Unassembled WGS sequence"/>
</dbReference>
<gene>
    <name evidence="1" type="ORF">BWI75_00880</name>
</gene>
<accession>A0A6N8FQ14</accession>
<proteinExistence type="predicted"/>
<dbReference type="Pfam" id="PF20129">
    <property type="entry name" value="DUF6519"/>
    <property type="match status" value="3"/>
</dbReference>
<reference evidence="1 2" key="1">
    <citation type="journal article" date="2019" name="Front. Microbiol.">
        <title>Genomic Features for Desiccation Tolerance and Sugar Biosynthesis in the Extremophile Gloeocapsopsis sp. UTEX B3054.</title>
        <authorList>
            <person name="Urrejola C."/>
            <person name="Alcorta J."/>
            <person name="Salas L."/>
            <person name="Vasquez M."/>
            <person name="Polz M.F."/>
            <person name="Vicuna R."/>
            <person name="Diez B."/>
        </authorList>
    </citation>
    <scope>NUCLEOTIDE SEQUENCE [LARGE SCALE GENOMIC DNA]</scope>
    <source>
        <strain evidence="1 2">1H9</strain>
    </source>
</reference>
<protein>
    <submittedName>
        <fullName evidence="1">Uncharacterized protein</fullName>
    </submittedName>
</protein>
<dbReference type="InterPro" id="IPR045392">
    <property type="entry name" value="DUF6519"/>
</dbReference>
<sequence>MQGEFRGDFTRDTSNRSKHFLRVLMQQGRVQLDSDWNEQVDILLHYLQTLAADLIGPYGGPAIDLGFTIEEIKINDAPVKNDFIIRAGRYYVDGILCELEKIPIPIEVVKKGNESESKKIKVANWIFQNLEFQVNQYVEIFDEEDTKQKKIAQILNLERENQLLELNTDVGQFETKASAKVRHITTYNTQPDYPLADNNKLEPDNKYLVYLDVWERHITYIEDANEYTPGIREAALHGIDTATRSKVVWQVKATELLADELPQLQSQNAETRSRAFLEVKEKWQASNRGKLMAISKRDVDKSSNPCITTPGSRYRGVENQLYRVEIHGGRTIKNEGNRSVVGIEATFKWSRENSSVAFSIKSVEDNNNAEPKIIITLASIGKDSHFSLSEGDWVEIVDDDYILQNRAEPLFKITYIDRTSNKVTLAGKRVSKVGSSQEKHPLLRCWHKLADSSEKDKEGALLIREGEWLTLENGVQIQFQKPISQNQLNQYRTGDYWLIPARTATGDVEWPGSADHPEALPPHGIEHHYAPLAIISLNADGNVTVEDGNLQRQFKPLSMGGAPTA</sequence>
<evidence type="ECO:0000313" key="2">
    <source>
        <dbReference type="Proteomes" id="UP000441797"/>
    </source>
</evidence>
<evidence type="ECO:0000313" key="1">
    <source>
        <dbReference type="EMBL" id="MUL34954.1"/>
    </source>
</evidence>
<dbReference type="OrthoDB" id="134981at2"/>
<keyword evidence="2" id="KW-1185">Reference proteome</keyword>
<comment type="caution">
    <text evidence="1">The sequence shown here is derived from an EMBL/GenBank/DDBJ whole genome shotgun (WGS) entry which is preliminary data.</text>
</comment>
<organism evidence="1 2">
    <name type="scientific">Gloeocapsopsis dulcis AAB1 = 1H9</name>
    <dbReference type="NCBI Taxonomy" id="1433147"/>
    <lineage>
        <taxon>Bacteria</taxon>
        <taxon>Bacillati</taxon>
        <taxon>Cyanobacteriota</taxon>
        <taxon>Cyanophyceae</taxon>
        <taxon>Oscillatoriophycideae</taxon>
        <taxon>Chroococcales</taxon>
        <taxon>Chroococcaceae</taxon>
        <taxon>Gloeocapsopsis</taxon>
        <taxon>Gloeocapsopsis dulcis</taxon>
    </lineage>
</organism>
<name>A0A6N8FQ14_9CHRO</name>